<dbReference type="InterPro" id="IPR036915">
    <property type="entry name" value="Cyclin-like_sf"/>
</dbReference>
<evidence type="ECO:0000256" key="1">
    <source>
        <dbReference type="ARBA" id="ARBA00007215"/>
    </source>
</evidence>
<protein>
    <submittedName>
        <fullName evidence="5 6">Cyclin-P3-1-like</fullName>
    </submittedName>
</protein>
<dbReference type="Gene3D" id="1.10.472.10">
    <property type="entry name" value="Cyclin-like"/>
    <property type="match status" value="1"/>
</dbReference>
<dbReference type="SUPFAM" id="SSF47954">
    <property type="entry name" value="Cyclin-like"/>
    <property type="match status" value="1"/>
</dbReference>
<sequence length="221" mass="25155">MGTLALHTEDVGLGLYSSLGLIESDKGIPGTPLVLPLLSSLLERSVQKNEKLLDSMKKKDAITIFHGLKAPTMSIRKYIDRIFKYSGCTPSCFVVAYIYMDRFLQQTDVYLTSLNVHRLLITAVMLAVKFVEDVYYNNAYYARVGGITIAEMNRMEMKFLFSLEFRLHVTTETFKSYCLQLEKEAAAEYKIERPIQVCGLKESWPNKDEPKCATTIARYSC</sequence>
<evidence type="ECO:0000313" key="4">
    <source>
        <dbReference type="Proteomes" id="UP000189703"/>
    </source>
</evidence>
<dbReference type="AlphaFoldDB" id="A0A1U8BLK6"/>
<keyword evidence="2" id="KW-0132">Cell division</keyword>
<dbReference type="PANTHER" id="PTHR15615">
    <property type="match status" value="1"/>
</dbReference>
<proteinExistence type="inferred from homology"/>
<dbReference type="RefSeq" id="XP_010277851.1">
    <property type="nucleotide sequence ID" value="XM_010279549.2"/>
</dbReference>
<keyword evidence="3" id="KW-0131">Cell cycle</keyword>
<dbReference type="eggNOG" id="KOG1674">
    <property type="taxonomic scope" value="Eukaryota"/>
</dbReference>
<dbReference type="KEGG" id="nnu:104612195"/>
<evidence type="ECO:0000313" key="5">
    <source>
        <dbReference type="RefSeq" id="XP_010277841.1"/>
    </source>
</evidence>
<dbReference type="Pfam" id="PF08613">
    <property type="entry name" value="Cyclin"/>
    <property type="match status" value="1"/>
</dbReference>
<dbReference type="OMA" id="MFHASEV"/>
<evidence type="ECO:0000256" key="2">
    <source>
        <dbReference type="ARBA" id="ARBA00022618"/>
    </source>
</evidence>
<dbReference type="InterPro" id="IPR013922">
    <property type="entry name" value="Cyclin_PHO80-like"/>
</dbReference>
<evidence type="ECO:0000256" key="3">
    <source>
        <dbReference type="ARBA" id="ARBA00023306"/>
    </source>
</evidence>
<accession>A0A1U8BLK6</accession>
<dbReference type="GeneID" id="104612195"/>
<evidence type="ECO:0000313" key="6">
    <source>
        <dbReference type="RefSeq" id="XP_010277851.1"/>
    </source>
</evidence>
<dbReference type="RefSeq" id="XP_010277841.1">
    <property type="nucleotide sequence ID" value="XM_010279539.2"/>
</dbReference>
<comment type="similarity">
    <text evidence="1">Belongs to the cyclin family. Cyclin U/P subfamily.</text>
</comment>
<dbReference type="Proteomes" id="UP000189703">
    <property type="component" value="Unplaced"/>
</dbReference>
<name>A0A1U8BLK6_NELNU</name>
<keyword evidence="4" id="KW-1185">Reference proteome</keyword>
<dbReference type="GO" id="GO:0051301">
    <property type="term" value="P:cell division"/>
    <property type="evidence" value="ECO:0007669"/>
    <property type="project" value="UniProtKB-KW"/>
</dbReference>
<gene>
    <name evidence="5 6" type="primary">LOC104612195</name>
</gene>
<organism evidence="4 6">
    <name type="scientific">Nelumbo nucifera</name>
    <name type="common">Sacred lotus</name>
    <dbReference type="NCBI Taxonomy" id="4432"/>
    <lineage>
        <taxon>Eukaryota</taxon>
        <taxon>Viridiplantae</taxon>
        <taxon>Streptophyta</taxon>
        <taxon>Embryophyta</taxon>
        <taxon>Tracheophyta</taxon>
        <taxon>Spermatophyta</taxon>
        <taxon>Magnoliopsida</taxon>
        <taxon>Proteales</taxon>
        <taxon>Nelumbonaceae</taxon>
        <taxon>Nelumbo</taxon>
    </lineage>
</organism>
<dbReference type="OrthoDB" id="337735at2759"/>
<dbReference type="PANTHER" id="PTHR15615:SF108">
    <property type="entry name" value="PROTEIN CNPPD1"/>
    <property type="match status" value="1"/>
</dbReference>
<reference evidence="5 6" key="1">
    <citation type="submission" date="2025-04" db="UniProtKB">
        <authorList>
            <consortium name="RefSeq"/>
        </authorList>
    </citation>
    <scope>IDENTIFICATION</scope>
</reference>
<dbReference type="GO" id="GO:0019901">
    <property type="term" value="F:protein kinase binding"/>
    <property type="evidence" value="ECO:0007669"/>
    <property type="project" value="InterPro"/>
</dbReference>
<dbReference type="STRING" id="4432.A0A1U8BLK6"/>